<dbReference type="OrthoDB" id="1704808at2"/>
<dbReference type="EMBL" id="FOWD01000063">
    <property type="protein sequence ID" value="SFO66930.1"/>
    <property type="molecule type" value="Genomic_DNA"/>
</dbReference>
<evidence type="ECO:0000259" key="3">
    <source>
        <dbReference type="Pfam" id="PF08541"/>
    </source>
</evidence>
<dbReference type="STRING" id="1527.SAMN04489757_16310"/>
<dbReference type="InterPro" id="IPR016039">
    <property type="entry name" value="Thiolase-like"/>
</dbReference>
<evidence type="ECO:0000313" key="6">
    <source>
        <dbReference type="Proteomes" id="UP000198806"/>
    </source>
</evidence>
<accession>A0A1I5J2S8</accession>
<keyword evidence="2" id="KW-0012">Acyltransferase</keyword>
<keyword evidence="1" id="KW-0808">Transferase</keyword>
<dbReference type="PANTHER" id="PTHR34069:SF2">
    <property type="entry name" value="BETA-KETOACYL-[ACYL-CARRIER-PROTEIN] SYNTHASE III"/>
    <property type="match status" value="1"/>
</dbReference>
<evidence type="ECO:0000256" key="1">
    <source>
        <dbReference type="ARBA" id="ARBA00022679"/>
    </source>
</evidence>
<dbReference type="Proteomes" id="UP000198806">
    <property type="component" value="Unassembled WGS sequence"/>
</dbReference>
<evidence type="ECO:0000313" key="5">
    <source>
        <dbReference type="EMBL" id="SFO66930.1"/>
    </source>
</evidence>
<name>A0A1I5J2S8_9FIRM</name>
<gene>
    <name evidence="5" type="ORF">SAMN04489757_16310</name>
</gene>
<dbReference type="PANTHER" id="PTHR34069">
    <property type="entry name" value="3-OXOACYL-[ACYL-CARRIER-PROTEIN] SYNTHASE 3"/>
    <property type="match status" value="1"/>
</dbReference>
<dbReference type="GO" id="GO:0006633">
    <property type="term" value="P:fatty acid biosynthetic process"/>
    <property type="evidence" value="ECO:0007669"/>
    <property type="project" value="InterPro"/>
</dbReference>
<dbReference type="RefSeq" id="WP_091689224.1">
    <property type="nucleotide sequence ID" value="NZ_BAABFM010000072.1"/>
</dbReference>
<feature type="domain" description="Beta-ketoacyl-[acyl-carrier-protein] synthase III N-terminal" evidence="4">
    <location>
        <begin position="117"/>
        <end position="195"/>
    </location>
</feature>
<dbReference type="AlphaFoldDB" id="A0A1I5J2S8"/>
<dbReference type="Pfam" id="PF08541">
    <property type="entry name" value="ACP_syn_III_C"/>
    <property type="match status" value="1"/>
</dbReference>
<keyword evidence="6" id="KW-1185">Reference proteome</keyword>
<dbReference type="Pfam" id="PF08545">
    <property type="entry name" value="ACP_syn_III"/>
    <property type="match status" value="1"/>
</dbReference>
<protein>
    <submittedName>
        <fullName evidence="5">3-oxoacyl-[acyl-carrier-protein] synthase-3</fullName>
    </submittedName>
</protein>
<dbReference type="Gene3D" id="3.40.47.10">
    <property type="match status" value="1"/>
</dbReference>
<dbReference type="SUPFAM" id="SSF53901">
    <property type="entry name" value="Thiolase-like"/>
    <property type="match status" value="2"/>
</dbReference>
<feature type="domain" description="Beta-ketoacyl-[acyl-carrier-protein] synthase III C-terminal" evidence="3">
    <location>
        <begin position="248"/>
        <end position="334"/>
    </location>
</feature>
<dbReference type="InterPro" id="IPR013751">
    <property type="entry name" value="ACP_syn_III_N"/>
</dbReference>
<organism evidence="5 6">
    <name type="scientific">Anaerocolumna aminovalerica</name>
    <dbReference type="NCBI Taxonomy" id="1527"/>
    <lineage>
        <taxon>Bacteria</taxon>
        <taxon>Bacillati</taxon>
        <taxon>Bacillota</taxon>
        <taxon>Clostridia</taxon>
        <taxon>Lachnospirales</taxon>
        <taxon>Lachnospiraceae</taxon>
        <taxon>Anaerocolumna</taxon>
    </lineage>
</organism>
<dbReference type="GO" id="GO:0044550">
    <property type="term" value="P:secondary metabolite biosynthetic process"/>
    <property type="evidence" value="ECO:0007669"/>
    <property type="project" value="TreeGrafter"/>
</dbReference>
<evidence type="ECO:0000259" key="4">
    <source>
        <dbReference type="Pfam" id="PF08545"/>
    </source>
</evidence>
<proteinExistence type="predicted"/>
<evidence type="ECO:0000256" key="2">
    <source>
        <dbReference type="ARBA" id="ARBA00023315"/>
    </source>
</evidence>
<sequence length="338" mass="37531">MNKGIVMKSVGIYHPEKKIGNESFINHFKNMDETLGERVSHLLTHLGRQERYIADFPNENVITMAINASKSAIEKAGIDPLELDGIIFSTDTPEYTSPSNAILLRDALEASNAHTVYDLNANCVGMVVAVDQAQALMKCNKRLKKILVVGSTMIHHFGLETDPITYGALGDAAAAVILETVETDKQIGFIDSVYATRTDLRDYILMPECGMSNIYDSSIPEEKKRWKWQPFDTEEPESRCGEIIKQVLNENGFAVCQANMIFMTQFSEDAIKNVSNALDYPLEQFKYVGNQYGYTGTSSPFMAYYHAITQEQIKENDVVVFCSVGSGLTAASLLYIAG</sequence>
<dbReference type="GO" id="GO:0004315">
    <property type="term" value="F:3-oxoacyl-[acyl-carrier-protein] synthase activity"/>
    <property type="evidence" value="ECO:0007669"/>
    <property type="project" value="InterPro"/>
</dbReference>
<reference evidence="5 6" key="1">
    <citation type="submission" date="2016-10" db="EMBL/GenBank/DDBJ databases">
        <authorList>
            <person name="de Groot N.N."/>
        </authorList>
    </citation>
    <scope>NUCLEOTIDE SEQUENCE [LARGE SCALE GENOMIC DNA]</scope>
    <source>
        <strain evidence="5 6">DSM 1283</strain>
    </source>
</reference>
<dbReference type="InterPro" id="IPR013747">
    <property type="entry name" value="ACP_syn_III_C"/>
</dbReference>